<evidence type="ECO:0000259" key="1">
    <source>
        <dbReference type="Pfam" id="PF22016"/>
    </source>
</evidence>
<dbReference type="Pfam" id="PF22016">
    <property type="entry name" value="DUF6933"/>
    <property type="match status" value="1"/>
</dbReference>
<accession>A0ABW3CPR6</accession>
<proteinExistence type="predicted"/>
<dbReference type="EMBL" id="JBHTIR010003854">
    <property type="protein sequence ID" value="MFD0855915.1"/>
    <property type="molecule type" value="Genomic_DNA"/>
</dbReference>
<evidence type="ECO:0000313" key="3">
    <source>
        <dbReference type="Proteomes" id="UP001597083"/>
    </source>
</evidence>
<name>A0ABW3CPR6_9ACTN</name>
<organism evidence="2 3">
    <name type="scientific">Actinomadura adrarensis</name>
    <dbReference type="NCBI Taxonomy" id="1819600"/>
    <lineage>
        <taxon>Bacteria</taxon>
        <taxon>Bacillati</taxon>
        <taxon>Actinomycetota</taxon>
        <taxon>Actinomycetes</taxon>
        <taxon>Streptosporangiales</taxon>
        <taxon>Thermomonosporaceae</taxon>
        <taxon>Actinomadura</taxon>
    </lineage>
</organism>
<dbReference type="Proteomes" id="UP001597083">
    <property type="component" value="Unassembled WGS sequence"/>
</dbReference>
<protein>
    <submittedName>
        <fullName evidence="2">DUF6933 domain-containing protein</fullName>
    </submittedName>
</protein>
<reference evidence="3" key="1">
    <citation type="journal article" date="2019" name="Int. J. Syst. Evol. Microbiol.">
        <title>The Global Catalogue of Microorganisms (GCM) 10K type strain sequencing project: providing services to taxonomists for standard genome sequencing and annotation.</title>
        <authorList>
            <consortium name="The Broad Institute Genomics Platform"/>
            <consortium name="The Broad Institute Genome Sequencing Center for Infectious Disease"/>
            <person name="Wu L."/>
            <person name="Ma J."/>
        </authorList>
    </citation>
    <scope>NUCLEOTIDE SEQUENCE [LARGE SCALE GENOMIC DNA]</scope>
    <source>
        <strain evidence="3">JCM 31696</strain>
    </source>
</reference>
<keyword evidence="3" id="KW-1185">Reference proteome</keyword>
<gene>
    <name evidence="2" type="ORF">ACFQ07_26995</name>
</gene>
<feature type="domain" description="DUF6933" evidence="1">
    <location>
        <begin position="3"/>
        <end position="156"/>
    </location>
</feature>
<evidence type="ECO:0000313" key="2">
    <source>
        <dbReference type="EMBL" id="MFD0855915.1"/>
    </source>
</evidence>
<dbReference type="InterPro" id="IPR053864">
    <property type="entry name" value="DUF6933"/>
</dbReference>
<sequence length="174" mass="19162">MLIVRATKKLLDRVGGPDLGEDEESTTVLGQWYATALFWKPQVALLVNESTLLPVLMPLAPAATLLDRIPDQIATVLAAHGVAEPVIGDEVRRMTDGVRVGKTANRSVVGIMNEFSHLAEVHRARTPAPDLLGMAMRLAATPCGPLYRRHVRPDRELHAFLNPWQGDGRHRRTP</sequence>
<comment type="caution">
    <text evidence="2">The sequence shown here is derived from an EMBL/GenBank/DDBJ whole genome shotgun (WGS) entry which is preliminary data.</text>
</comment>